<evidence type="ECO:0000256" key="4">
    <source>
        <dbReference type="ARBA" id="ARBA00022691"/>
    </source>
</evidence>
<reference evidence="8" key="1">
    <citation type="submission" date="2016-10" db="EMBL/GenBank/DDBJ databases">
        <title>Sequence of Gallionella enrichment culture.</title>
        <authorList>
            <person name="Poehlein A."/>
            <person name="Muehling M."/>
            <person name="Daniel R."/>
        </authorList>
    </citation>
    <scope>NUCLEOTIDE SEQUENCE</scope>
</reference>
<dbReference type="NCBIfam" id="TIGR00536">
    <property type="entry name" value="hemK_fam"/>
    <property type="match status" value="1"/>
</dbReference>
<dbReference type="PANTHER" id="PTHR18895">
    <property type="entry name" value="HEMK METHYLTRANSFERASE"/>
    <property type="match status" value="1"/>
</dbReference>
<keyword evidence="2 8" id="KW-0489">Methyltransferase</keyword>
<dbReference type="Gene3D" id="1.10.8.10">
    <property type="entry name" value="DNA helicase RuvA subunit, C-terminal domain"/>
    <property type="match status" value="1"/>
</dbReference>
<evidence type="ECO:0000313" key="8">
    <source>
        <dbReference type="EMBL" id="OIR08937.1"/>
    </source>
</evidence>
<dbReference type="InterPro" id="IPR004556">
    <property type="entry name" value="HemK-like"/>
</dbReference>
<dbReference type="CDD" id="cd02440">
    <property type="entry name" value="AdoMet_MTases"/>
    <property type="match status" value="1"/>
</dbReference>
<evidence type="ECO:0000256" key="3">
    <source>
        <dbReference type="ARBA" id="ARBA00022679"/>
    </source>
</evidence>
<proteinExistence type="inferred from homology"/>
<dbReference type="PROSITE" id="PS00092">
    <property type="entry name" value="N6_MTASE"/>
    <property type="match status" value="1"/>
</dbReference>
<dbReference type="InterPro" id="IPR050320">
    <property type="entry name" value="N5-glutamine_MTase"/>
</dbReference>
<dbReference type="InterPro" id="IPR007848">
    <property type="entry name" value="Small_mtfrase_dom"/>
</dbReference>
<dbReference type="GO" id="GO:0003676">
    <property type="term" value="F:nucleic acid binding"/>
    <property type="evidence" value="ECO:0007669"/>
    <property type="project" value="InterPro"/>
</dbReference>
<gene>
    <name evidence="8" type="primary">prmC_2</name>
    <name evidence="8" type="ORF">GALL_89310</name>
</gene>
<dbReference type="HAMAP" id="MF_02126">
    <property type="entry name" value="RF_methyltr_PrmC"/>
    <property type="match status" value="1"/>
</dbReference>
<name>A0A1J5SKD2_9ZZZZ</name>
<dbReference type="InterPro" id="IPR040758">
    <property type="entry name" value="PrmC_N"/>
</dbReference>
<dbReference type="Gene3D" id="3.40.50.150">
    <property type="entry name" value="Vaccinia Virus protein VP39"/>
    <property type="match status" value="1"/>
</dbReference>
<protein>
    <recommendedName>
        <fullName evidence="1">peptide chain release factor N(5)-glutamine methyltransferase</fullName>
        <ecNumber evidence="1">2.1.1.297</ecNumber>
    </recommendedName>
</protein>
<dbReference type="InterPro" id="IPR029063">
    <property type="entry name" value="SAM-dependent_MTases_sf"/>
</dbReference>
<dbReference type="AlphaFoldDB" id="A0A1J5SKD2"/>
<dbReference type="InterPro" id="IPR002052">
    <property type="entry name" value="DNA_methylase_N6_adenine_CS"/>
</dbReference>
<dbReference type="PANTHER" id="PTHR18895:SF74">
    <property type="entry name" value="MTRF1L RELEASE FACTOR GLUTAMINE METHYLTRANSFERASE"/>
    <property type="match status" value="1"/>
</dbReference>
<comment type="catalytic activity">
    <reaction evidence="5">
        <text>L-glutaminyl-[peptide chain release factor] + S-adenosyl-L-methionine = N(5)-methyl-L-glutaminyl-[peptide chain release factor] + S-adenosyl-L-homocysteine + H(+)</text>
        <dbReference type="Rhea" id="RHEA:42896"/>
        <dbReference type="Rhea" id="RHEA-COMP:10271"/>
        <dbReference type="Rhea" id="RHEA-COMP:10272"/>
        <dbReference type="ChEBI" id="CHEBI:15378"/>
        <dbReference type="ChEBI" id="CHEBI:30011"/>
        <dbReference type="ChEBI" id="CHEBI:57856"/>
        <dbReference type="ChEBI" id="CHEBI:59789"/>
        <dbReference type="ChEBI" id="CHEBI:61891"/>
        <dbReference type="EC" id="2.1.1.297"/>
    </reaction>
</comment>
<comment type="caution">
    <text evidence="8">The sequence shown here is derived from an EMBL/GenBank/DDBJ whole genome shotgun (WGS) entry which is preliminary data.</text>
</comment>
<evidence type="ECO:0000256" key="2">
    <source>
        <dbReference type="ARBA" id="ARBA00022603"/>
    </source>
</evidence>
<dbReference type="FunFam" id="3.40.50.150:FF:000053">
    <property type="entry name" value="Release factor glutamine methyltransferase"/>
    <property type="match status" value="1"/>
</dbReference>
<dbReference type="NCBIfam" id="TIGR03534">
    <property type="entry name" value="RF_mod_PrmC"/>
    <property type="match status" value="1"/>
</dbReference>
<dbReference type="Pfam" id="PF17827">
    <property type="entry name" value="PrmC_N"/>
    <property type="match status" value="1"/>
</dbReference>
<keyword evidence="4" id="KW-0949">S-adenosyl-L-methionine</keyword>
<organism evidence="8">
    <name type="scientific">mine drainage metagenome</name>
    <dbReference type="NCBI Taxonomy" id="410659"/>
    <lineage>
        <taxon>unclassified sequences</taxon>
        <taxon>metagenomes</taxon>
        <taxon>ecological metagenomes</taxon>
    </lineage>
</organism>
<dbReference type="InterPro" id="IPR019874">
    <property type="entry name" value="RF_methyltr_PrmC"/>
</dbReference>
<dbReference type="GO" id="GO:0102559">
    <property type="term" value="F:peptide chain release factor N(5)-glutamine methyltransferase activity"/>
    <property type="evidence" value="ECO:0007669"/>
    <property type="project" value="UniProtKB-EC"/>
</dbReference>
<dbReference type="SUPFAM" id="SSF53335">
    <property type="entry name" value="S-adenosyl-L-methionine-dependent methyltransferases"/>
    <property type="match status" value="1"/>
</dbReference>
<dbReference type="EMBL" id="MLJW01000029">
    <property type="protein sequence ID" value="OIR08937.1"/>
    <property type="molecule type" value="Genomic_DNA"/>
</dbReference>
<keyword evidence="3 8" id="KW-0808">Transferase</keyword>
<dbReference type="GO" id="GO:0032259">
    <property type="term" value="P:methylation"/>
    <property type="evidence" value="ECO:0007669"/>
    <property type="project" value="UniProtKB-KW"/>
</dbReference>
<evidence type="ECO:0000259" key="7">
    <source>
        <dbReference type="Pfam" id="PF17827"/>
    </source>
</evidence>
<accession>A0A1J5SKD2</accession>
<evidence type="ECO:0000256" key="1">
    <source>
        <dbReference type="ARBA" id="ARBA00012771"/>
    </source>
</evidence>
<evidence type="ECO:0000259" key="6">
    <source>
        <dbReference type="Pfam" id="PF05175"/>
    </source>
</evidence>
<feature type="domain" description="Methyltransferase small" evidence="6">
    <location>
        <begin position="100"/>
        <end position="194"/>
    </location>
</feature>
<evidence type="ECO:0000256" key="5">
    <source>
        <dbReference type="ARBA" id="ARBA00048391"/>
    </source>
</evidence>
<dbReference type="EC" id="2.1.1.297" evidence="1"/>
<sequence>MQADAARLNTALDLGAATARIEAQCLLQHVLEVPRSYLLAHSEHALDEIRQEAYDSLLQRRLQGEPVAYILGEREFFGLSFKVTPDTLIPRPETELLVELALEHIPVRGQFRVLDLGTGSGAIALSIAHARPGADVMAVDTSEAALQVATENARRLGIANTRFLRSDWFSGLAGQPYDLIVSNPPYVAAGDVHLSQGDARFEPISALAAGADGLDDIRRIVAQARDFLERDAWLLLEHGYDQADKVRSILQQHGFTGVMSVKDMAGIERVSGGKLQN</sequence>
<dbReference type="Pfam" id="PF05175">
    <property type="entry name" value="MTS"/>
    <property type="match status" value="1"/>
</dbReference>
<feature type="domain" description="Release factor glutamine methyltransferase N-terminal" evidence="7">
    <location>
        <begin position="16"/>
        <end position="72"/>
    </location>
</feature>